<accession>A0A9P0FDJ9</accession>
<dbReference type="PRINTS" id="PR00259">
    <property type="entry name" value="TMFOUR"/>
</dbReference>
<evidence type="ECO:0000256" key="4">
    <source>
        <dbReference type="ARBA" id="ARBA00023136"/>
    </source>
</evidence>
<keyword evidence="2 5" id="KW-0812">Transmembrane</keyword>
<proteinExistence type="predicted"/>
<dbReference type="InterPro" id="IPR008952">
    <property type="entry name" value="Tetraspanin_EC2_sf"/>
</dbReference>
<dbReference type="SUPFAM" id="SSF48652">
    <property type="entry name" value="Tetraspanin"/>
    <property type="match status" value="1"/>
</dbReference>
<feature type="transmembrane region" description="Helical" evidence="5">
    <location>
        <begin position="207"/>
        <end position="225"/>
    </location>
</feature>
<dbReference type="GO" id="GO:0005886">
    <property type="term" value="C:plasma membrane"/>
    <property type="evidence" value="ECO:0007669"/>
    <property type="project" value="TreeGrafter"/>
</dbReference>
<sequence length="233" mass="26192">MSGSCFKKLNLTLITLILLSSIAEILFGVYVLYVFCTTFEFNILEESFLFIPPLVLIILGLFTLFTISCGLWGIAQDVSCCIEFFASVLLVISVLQIGAGVFVIHQNGYFKSDTAHLIDTNVKFAFYQRNSTQLMYNIQKQAKCCGISQPSQYQNYNLPISCCSLTNKNETCTTNSPNLYESGCSRELFNFVLFQNMIVSCINSGKGVFQVLTVITLWILSCCYVRNTTIYKI</sequence>
<dbReference type="PANTHER" id="PTHR19282">
    <property type="entry name" value="TETRASPANIN"/>
    <property type="match status" value="1"/>
</dbReference>
<dbReference type="Proteomes" id="UP001154078">
    <property type="component" value="Chromosome 2"/>
</dbReference>
<gene>
    <name evidence="6" type="ORF">MELIAE_LOCUS4332</name>
</gene>
<dbReference type="InterPro" id="IPR018499">
    <property type="entry name" value="Tetraspanin/Peripherin"/>
</dbReference>
<dbReference type="AlphaFoldDB" id="A0A9P0FDJ9"/>
<keyword evidence="3 5" id="KW-1133">Transmembrane helix</keyword>
<dbReference type="PANTHER" id="PTHR19282:SF544">
    <property type="entry name" value="TETRASPANIN"/>
    <property type="match status" value="1"/>
</dbReference>
<keyword evidence="4 5" id="KW-0472">Membrane</keyword>
<feature type="transmembrane region" description="Helical" evidence="5">
    <location>
        <begin position="84"/>
        <end position="104"/>
    </location>
</feature>
<reference evidence="6" key="1">
    <citation type="submission" date="2021-12" db="EMBL/GenBank/DDBJ databases">
        <authorList>
            <person name="King R."/>
        </authorList>
    </citation>
    <scope>NUCLEOTIDE SEQUENCE</scope>
</reference>
<evidence type="ECO:0000313" key="7">
    <source>
        <dbReference type="Proteomes" id="UP001154078"/>
    </source>
</evidence>
<evidence type="ECO:0000256" key="1">
    <source>
        <dbReference type="ARBA" id="ARBA00004141"/>
    </source>
</evidence>
<keyword evidence="7" id="KW-1185">Reference proteome</keyword>
<protein>
    <recommendedName>
        <fullName evidence="8">Tetraspanin</fullName>
    </recommendedName>
</protein>
<name>A0A9P0FDJ9_BRAAE</name>
<evidence type="ECO:0000256" key="3">
    <source>
        <dbReference type="ARBA" id="ARBA00022989"/>
    </source>
</evidence>
<organism evidence="6 7">
    <name type="scientific">Brassicogethes aeneus</name>
    <name type="common">Rape pollen beetle</name>
    <name type="synonym">Meligethes aeneus</name>
    <dbReference type="NCBI Taxonomy" id="1431903"/>
    <lineage>
        <taxon>Eukaryota</taxon>
        <taxon>Metazoa</taxon>
        <taxon>Ecdysozoa</taxon>
        <taxon>Arthropoda</taxon>
        <taxon>Hexapoda</taxon>
        <taxon>Insecta</taxon>
        <taxon>Pterygota</taxon>
        <taxon>Neoptera</taxon>
        <taxon>Endopterygota</taxon>
        <taxon>Coleoptera</taxon>
        <taxon>Polyphaga</taxon>
        <taxon>Cucujiformia</taxon>
        <taxon>Nitidulidae</taxon>
        <taxon>Meligethinae</taxon>
        <taxon>Brassicogethes</taxon>
    </lineage>
</organism>
<dbReference type="Gene3D" id="1.10.1450.10">
    <property type="entry name" value="Tetraspanin"/>
    <property type="match status" value="1"/>
</dbReference>
<evidence type="ECO:0000256" key="2">
    <source>
        <dbReference type="ARBA" id="ARBA00022692"/>
    </source>
</evidence>
<dbReference type="EMBL" id="OV121133">
    <property type="protein sequence ID" value="CAH0551805.1"/>
    <property type="molecule type" value="Genomic_DNA"/>
</dbReference>
<dbReference type="Pfam" id="PF00335">
    <property type="entry name" value="Tetraspanin"/>
    <property type="match status" value="1"/>
</dbReference>
<evidence type="ECO:0000256" key="5">
    <source>
        <dbReference type="SAM" id="Phobius"/>
    </source>
</evidence>
<feature type="transmembrane region" description="Helical" evidence="5">
    <location>
        <begin position="47"/>
        <end position="72"/>
    </location>
</feature>
<comment type="subcellular location">
    <subcellularLocation>
        <location evidence="1">Membrane</location>
        <topology evidence="1">Multi-pass membrane protein</topology>
    </subcellularLocation>
</comment>
<evidence type="ECO:0000313" key="6">
    <source>
        <dbReference type="EMBL" id="CAH0551805.1"/>
    </source>
</evidence>
<dbReference type="OrthoDB" id="6239677at2759"/>
<evidence type="ECO:0008006" key="8">
    <source>
        <dbReference type="Google" id="ProtNLM"/>
    </source>
</evidence>
<feature type="transmembrane region" description="Helical" evidence="5">
    <location>
        <begin position="12"/>
        <end position="35"/>
    </location>
</feature>